<feature type="coiled-coil region" evidence="13">
    <location>
        <begin position="1014"/>
        <end position="1041"/>
    </location>
</feature>
<dbReference type="InterPro" id="IPR001757">
    <property type="entry name" value="P_typ_ATPase"/>
</dbReference>
<keyword evidence="4 12" id="KW-0812">Transmembrane</keyword>
<dbReference type="Gene3D" id="2.70.150.10">
    <property type="entry name" value="Calcium-transporting ATPase, cytoplasmic transduction domain A"/>
    <property type="match status" value="1"/>
</dbReference>
<dbReference type="FunFam" id="3.40.50.1000:FF:000211">
    <property type="entry name" value="Plasma membrane ATPase"/>
    <property type="match status" value="1"/>
</dbReference>
<dbReference type="FunFam" id="2.70.150.10:FF:000042">
    <property type="entry name" value="Plasma membrane ATPase"/>
    <property type="match status" value="1"/>
</dbReference>
<feature type="transmembrane region" description="Helical" evidence="12">
    <location>
        <begin position="395"/>
        <end position="422"/>
    </location>
</feature>
<evidence type="ECO:0000256" key="1">
    <source>
        <dbReference type="ARBA" id="ARBA00004141"/>
    </source>
</evidence>
<evidence type="ECO:0000256" key="4">
    <source>
        <dbReference type="ARBA" id="ARBA00022692"/>
    </source>
</evidence>
<feature type="transmembrane region" description="Helical" evidence="12">
    <location>
        <begin position="177"/>
        <end position="197"/>
    </location>
</feature>
<evidence type="ECO:0000313" key="16">
    <source>
        <dbReference type="EMBL" id="KFG32156.1"/>
    </source>
</evidence>
<keyword evidence="13" id="KW-0175">Coiled coil</keyword>
<dbReference type="SFLD" id="SFLDF00027">
    <property type="entry name" value="p-type_atpase"/>
    <property type="match status" value="1"/>
</dbReference>
<dbReference type="Proteomes" id="UP000028838">
    <property type="component" value="Unassembled WGS sequence"/>
</dbReference>
<keyword evidence="10 12" id="KW-1133">Transmembrane helix</keyword>
<dbReference type="SMART" id="SM00831">
    <property type="entry name" value="Cation_ATPase_N"/>
    <property type="match status" value="1"/>
</dbReference>
<dbReference type="NCBIfam" id="TIGR01494">
    <property type="entry name" value="ATPase_P-type"/>
    <property type="match status" value="2"/>
</dbReference>
<keyword evidence="11 12" id="KW-0472">Membrane</keyword>
<dbReference type="OrthoDB" id="116380at2759"/>
<dbReference type="Gene3D" id="3.40.50.1000">
    <property type="entry name" value="HAD superfamily/HAD-like"/>
    <property type="match status" value="1"/>
</dbReference>
<keyword evidence="12" id="KW-0406">Ion transport</keyword>
<comment type="similarity">
    <text evidence="2 12">Belongs to the cation transport ATPase (P-type) (TC 3.A.3) family. Type IIIA subfamily.</text>
</comment>
<dbReference type="GO" id="GO:0008553">
    <property type="term" value="F:P-type proton-exporting transporter activity"/>
    <property type="evidence" value="ECO:0007669"/>
    <property type="project" value="UniProtKB-UniRule"/>
</dbReference>
<dbReference type="GO" id="GO:0016887">
    <property type="term" value="F:ATP hydrolysis activity"/>
    <property type="evidence" value="ECO:0007669"/>
    <property type="project" value="InterPro"/>
</dbReference>
<dbReference type="InterPro" id="IPR018303">
    <property type="entry name" value="ATPase_P-typ_P_site"/>
</dbReference>
<dbReference type="GO" id="GO:0005524">
    <property type="term" value="F:ATP binding"/>
    <property type="evidence" value="ECO:0007669"/>
    <property type="project" value="UniProtKB-UniRule"/>
</dbReference>
<keyword evidence="7 12" id="KW-0067">ATP-binding</keyword>
<feature type="transmembrane region" description="Helical" evidence="12">
    <location>
        <begin position="951"/>
        <end position="970"/>
    </location>
</feature>
<organism evidence="16 17">
    <name type="scientific">Toxoplasma gondii FOU</name>
    <dbReference type="NCBI Taxonomy" id="943167"/>
    <lineage>
        <taxon>Eukaryota</taxon>
        <taxon>Sar</taxon>
        <taxon>Alveolata</taxon>
        <taxon>Apicomplexa</taxon>
        <taxon>Conoidasida</taxon>
        <taxon>Coccidia</taxon>
        <taxon>Eucoccidiorida</taxon>
        <taxon>Eimeriorina</taxon>
        <taxon>Sarcocystidae</taxon>
        <taxon>Toxoplasma</taxon>
    </lineage>
</organism>
<evidence type="ECO:0000256" key="7">
    <source>
        <dbReference type="ARBA" id="ARBA00022840"/>
    </source>
</evidence>
<dbReference type="VEuPathDB" id="ToxoDB:TGFOU_252640"/>
<proteinExistence type="inferred from homology"/>
<evidence type="ECO:0000259" key="15">
    <source>
        <dbReference type="SMART" id="SM00831"/>
    </source>
</evidence>
<keyword evidence="5" id="KW-0479">Metal-binding</keyword>
<dbReference type="InterPro" id="IPR023298">
    <property type="entry name" value="ATPase_P-typ_TM_dom_sf"/>
</dbReference>
<dbReference type="Gene3D" id="1.20.1110.10">
    <property type="entry name" value="Calcium-transporting ATPase, transmembrane domain"/>
    <property type="match status" value="1"/>
</dbReference>
<dbReference type="InterPro" id="IPR004014">
    <property type="entry name" value="ATPase_P-typ_cation-transptr_N"/>
</dbReference>
<keyword evidence="12" id="KW-0375">Hydrogen ion transport</keyword>
<dbReference type="AlphaFoldDB" id="A0A086JJ38"/>
<feature type="compositionally biased region" description="Polar residues" evidence="14">
    <location>
        <begin position="19"/>
        <end position="36"/>
    </location>
</feature>
<comment type="caution">
    <text evidence="16">The sequence shown here is derived from an EMBL/GenBank/DDBJ whole genome shotgun (WGS) entry which is preliminary data.</text>
</comment>
<protein>
    <recommendedName>
        <fullName evidence="12">Plasma membrane ATPase</fullName>
        <ecNumber evidence="12">7.1.2.1</ecNumber>
    </recommendedName>
</protein>
<dbReference type="PRINTS" id="PR00119">
    <property type="entry name" value="CATATPASE"/>
</dbReference>
<dbReference type="PANTHER" id="PTHR42861">
    <property type="entry name" value="CALCIUM-TRANSPORTING ATPASE"/>
    <property type="match status" value="1"/>
</dbReference>
<reference evidence="16 17" key="1">
    <citation type="submission" date="2014-07" db="EMBL/GenBank/DDBJ databases">
        <authorList>
            <person name="Sibley D."/>
            <person name="Venepally P."/>
            <person name="Karamycheva S."/>
            <person name="Hadjithomas M."/>
            <person name="Khan A."/>
            <person name="Brunk B."/>
            <person name="Roos D."/>
            <person name="Caler E."/>
            <person name="Lorenzi H."/>
        </authorList>
    </citation>
    <scope>NUCLEOTIDE SEQUENCE [LARGE SCALE GENOMIC DNA]</scope>
    <source>
        <strain evidence="16 17">FOU</strain>
    </source>
</reference>
<feature type="region of interest" description="Disordered" evidence="14">
    <location>
        <begin position="1051"/>
        <end position="1082"/>
    </location>
</feature>
<dbReference type="EMBL" id="AEYH02003023">
    <property type="protein sequence ID" value="KFG32156.1"/>
    <property type="molecule type" value="Genomic_DNA"/>
</dbReference>
<keyword evidence="3" id="KW-0597">Phosphoprotein</keyword>
<feature type="domain" description="Cation-transporting P-type ATPase N-terminal" evidence="15">
    <location>
        <begin position="126"/>
        <end position="197"/>
    </location>
</feature>
<dbReference type="SMR" id="A0A086JJ38"/>
<evidence type="ECO:0000256" key="12">
    <source>
        <dbReference type="RuleBase" id="RU362083"/>
    </source>
</evidence>
<feature type="transmembrane region" description="Helical" evidence="12">
    <location>
        <begin position="788"/>
        <end position="806"/>
    </location>
</feature>
<comment type="subcellular location">
    <subcellularLocation>
        <location evidence="12">Cell membrane</location>
        <topology evidence="12">Multi-pass membrane protein</topology>
    </subcellularLocation>
    <subcellularLocation>
        <location evidence="1">Membrane</location>
        <topology evidence="1">Multi-pass membrane protein</topology>
    </subcellularLocation>
</comment>
<dbReference type="Pfam" id="PF00690">
    <property type="entry name" value="Cation_ATPase_N"/>
    <property type="match status" value="1"/>
</dbReference>
<dbReference type="GO" id="GO:0120029">
    <property type="term" value="P:proton export across plasma membrane"/>
    <property type="evidence" value="ECO:0007669"/>
    <property type="project" value="UniProtKB-UniRule"/>
</dbReference>
<dbReference type="InterPro" id="IPR044492">
    <property type="entry name" value="P_typ_ATPase_HD_dom"/>
</dbReference>
<keyword evidence="12" id="KW-0813">Transport</keyword>
<dbReference type="SFLD" id="SFLDG00002">
    <property type="entry name" value="C1.7:_P-type_atpase_like"/>
    <property type="match status" value="1"/>
</dbReference>
<dbReference type="InterPro" id="IPR006534">
    <property type="entry name" value="P-type_ATPase_IIIA"/>
</dbReference>
<feature type="transmembrane region" description="Helical" evidence="12">
    <location>
        <begin position="818"/>
        <end position="845"/>
    </location>
</feature>
<evidence type="ECO:0000256" key="5">
    <source>
        <dbReference type="ARBA" id="ARBA00022723"/>
    </source>
</evidence>
<comment type="catalytic activity">
    <reaction evidence="12">
        <text>ATP + H2O + H(+)(in) = ADP + phosphate + 2 H(+)(out)</text>
        <dbReference type="Rhea" id="RHEA:20852"/>
        <dbReference type="ChEBI" id="CHEBI:15377"/>
        <dbReference type="ChEBI" id="CHEBI:15378"/>
        <dbReference type="ChEBI" id="CHEBI:30616"/>
        <dbReference type="ChEBI" id="CHEBI:43474"/>
        <dbReference type="ChEBI" id="CHEBI:456216"/>
        <dbReference type="EC" id="7.1.2.1"/>
    </reaction>
</comment>
<dbReference type="SUPFAM" id="SSF81665">
    <property type="entry name" value="Calcium ATPase, transmembrane domain M"/>
    <property type="match status" value="1"/>
</dbReference>
<name>A0A086JJ38_TOXGO</name>
<keyword evidence="9 12" id="KW-1278">Translocase</keyword>
<dbReference type="PRINTS" id="PR00120">
    <property type="entry name" value="HATPASE"/>
</dbReference>
<feature type="transmembrane region" description="Helical" evidence="12">
    <location>
        <begin position="761"/>
        <end position="782"/>
    </location>
</feature>
<dbReference type="GO" id="GO:0005886">
    <property type="term" value="C:plasma membrane"/>
    <property type="evidence" value="ECO:0007669"/>
    <property type="project" value="UniProtKB-SubCell"/>
</dbReference>
<evidence type="ECO:0000256" key="10">
    <source>
        <dbReference type="ARBA" id="ARBA00022989"/>
    </source>
</evidence>
<dbReference type="InterPro" id="IPR059000">
    <property type="entry name" value="ATPase_P-type_domA"/>
</dbReference>
<dbReference type="Pfam" id="PF00122">
    <property type="entry name" value="E1-E2_ATPase"/>
    <property type="match status" value="1"/>
</dbReference>
<evidence type="ECO:0000256" key="6">
    <source>
        <dbReference type="ARBA" id="ARBA00022741"/>
    </source>
</evidence>
<sequence length="1151" mass="127016">MATVSSEKGALLPKKASGQLPSSITGRPRFKNTTLQRDGAPNAGTPTEHSYQKLTTAGGSSELHSGASVKSVTGTGQNVVDGTAGLTSGVQRVLNNEKASEGAHSSERGARVMDEASRRAAELEAAADKLEQTETVTVNYDTRGLTSDQVADLRKKYGWNEVKPHQVPEWFKVLKKYLSLVPMLLIVAALFSVCVVEDNMRDWFSFALLLFLNNSMVWADYIGQRSAHNAIAAVEKLGAPVCQVKRDGQWQNRQVRDLVPGDVVHLKAGVIMPADGVFVTKGTTITVDESALTGESVPIRKRPGAPLLSGSVVDRGEGEMLVTKTGNDSFYGKTLSLLARAERQGYLETVLHRTSLFITFVASCCAAFLFFWQSFNSDWKLIIPERRYLIALKHAFILIASVAPAAMPVVTTTVLSVGALIITKQNAAVSRLSAIEEAAGVVILFSDKTGTLTKNQLSLFKEESMIEPGYDEETMLLYASLCSDTQEPEPIDRTINAAADMTERAKYQILEYVPFNPVDKRTEATVVSPEGKKFITTKGAPHVIRDLVCYEDQKLREQLNELILNKAKRGLRTLGVAVKPVPDGVAGDAPRWKLVGYLSLFDPPREDTAATIQRANELGIRVIMVTGDQQAIAVETARQLHMGTNIVGPEIWKEEKETGLVQGKALAEFIETVDGFAGVFPEHKYAIVNAMMDAHKLVAMTGDGVNDAPALKRATIGIAVSGATQAARAAADIILFAPGLKTIITVMSLSRQIFKRVESYIIFRIYTSLIILGMWWGCIVILRYQFPSWTLVLMSMINDFVLMSCSRDRVASSTSPMIWSMLRVICLSTWLGFLATVSILLYVVFADPSHCVNWWPRWGLPKFTPDWPLPVSEHFMSYQTNAGVWLLMTVLIQFSFQSVRTRGLFCRYNENNQFPALVIIIPQICAVVVTIFLSIYWKIAWRPGSGPRMVGINWGQAWVTIFWGILWFFVMDATKIGFYKYAWPVITRNVVYKSIAETACQREIENNNVASKVMQNTVHFLEERERNVEKLEEKVEDAFLAAVTDAGELVKNDHGKSHIDRKEHKVSPEPGKTSTEDEVSLPRKDANSFVVSITSEEGACRTGFDDADAGTAKHRVAVDQKNREVSRSSGKTSIPLHPDVGKGCAVPSITR</sequence>
<dbReference type="InterPro" id="IPR023299">
    <property type="entry name" value="ATPase_P-typ_cyto_dom_N"/>
</dbReference>
<dbReference type="CDD" id="cd02076">
    <property type="entry name" value="P-type_ATPase_H"/>
    <property type="match status" value="1"/>
</dbReference>
<dbReference type="Gene3D" id="3.40.1110.10">
    <property type="entry name" value="Calcium-transporting ATPase, cytoplasmic domain N"/>
    <property type="match status" value="1"/>
</dbReference>
<evidence type="ECO:0000256" key="11">
    <source>
        <dbReference type="ARBA" id="ARBA00023136"/>
    </source>
</evidence>
<keyword evidence="6 12" id="KW-0547">Nucleotide-binding</keyword>
<gene>
    <name evidence="16" type="ORF">TGFOU_252640</name>
</gene>
<evidence type="ECO:0000256" key="9">
    <source>
        <dbReference type="ARBA" id="ARBA00022967"/>
    </source>
</evidence>
<feature type="region of interest" description="Disordered" evidence="14">
    <location>
        <begin position="1"/>
        <end position="76"/>
    </location>
</feature>
<feature type="transmembrane region" description="Helical" evidence="12">
    <location>
        <begin position="356"/>
        <end position="375"/>
    </location>
</feature>
<evidence type="ECO:0000256" key="13">
    <source>
        <dbReference type="SAM" id="Coils"/>
    </source>
</evidence>
<evidence type="ECO:0000256" key="14">
    <source>
        <dbReference type="SAM" id="MobiDB-lite"/>
    </source>
</evidence>
<keyword evidence="8 12" id="KW-0460">Magnesium</keyword>
<feature type="compositionally biased region" description="Basic and acidic residues" evidence="14">
    <location>
        <begin position="1051"/>
        <end position="1067"/>
    </location>
</feature>
<dbReference type="PROSITE" id="PS00154">
    <property type="entry name" value="ATPASE_E1_E2"/>
    <property type="match status" value="1"/>
</dbReference>
<feature type="compositionally biased region" description="Polar residues" evidence="14">
    <location>
        <begin position="44"/>
        <end position="76"/>
    </location>
</feature>
<dbReference type="InterPro" id="IPR008250">
    <property type="entry name" value="ATPase_P-typ_transduc_dom_A_sf"/>
</dbReference>
<evidence type="ECO:0000256" key="8">
    <source>
        <dbReference type="ARBA" id="ARBA00022842"/>
    </source>
</evidence>
<keyword evidence="16" id="KW-0378">Hydrolase</keyword>
<evidence type="ECO:0000313" key="17">
    <source>
        <dbReference type="Proteomes" id="UP000028838"/>
    </source>
</evidence>
<dbReference type="GO" id="GO:0046872">
    <property type="term" value="F:metal ion binding"/>
    <property type="evidence" value="ECO:0007669"/>
    <property type="project" value="UniProtKB-KW"/>
</dbReference>
<accession>A0A086JJ38</accession>
<dbReference type="SUPFAM" id="SSF56784">
    <property type="entry name" value="HAD-like"/>
    <property type="match status" value="1"/>
</dbReference>
<dbReference type="Pfam" id="PF00702">
    <property type="entry name" value="Hydrolase"/>
    <property type="match status" value="1"/>
</dbReference>
<dbReference type="SUPFAM" id="SSF81653">
    <property type="entry name" value="Calcium ATPase, transduction domain A"/>
    <property type="match status" value="1"/>
</dbReference>
<dbReference type="InterPro" id="IPR036412">
    <property type="entry name" value="HAD-like_sf"/>
</dbReference>
<dbReference type="EC" id="7.1.2.1" evidence="12"/>
<feature type="transmembrane region" description="Helical" evidence="12">
    <location>
        <begin position="917"/>
        <end position="939"/>
    </location>
</feature>
<feature type="region of interest" description="Disordered" evidence="14">
    <location>
        <begin position="1119"/>
        <end position="1151"/>
    </location>
</feature>
<dbReference type="InterPro" id="IPR023214">
    <property type="entry name" value="HAD_sf"/>
</dbReference>
<evidence type="ECO:0000256" key="2">
    <source>
        <dbReference type="ARBA" id="ARBA00008804"/>
    </source>
</evidence>
<dbReference type="NCBIfam" id="TIGR01647">
    <property type="entry name" value="ATPase-IIIA_H"/>
    <property type="match status" value="1"/>
</dbReference>
<evidence type="ECO:0000256" key="3">
    <source>
        <dbReference type="ARBA" id="ARBA00022553"/>
    </source>
</evidence>
<feature type="transmembrane region" description="Helical" evidence="12">
    <location>
        <begin position="875"/>
        <end position="896"/>
    </location>
</feature>
<dbReference type="SFLD" id="SFLDS00003">
    <property type="entry name" value="Haloacid_Dehalogenase"/>
    <property type="match status" value="1"/>
</dbReference>